<comment type="caution">
    <text evidence="5">The sequence shown here is derived from an EMBL/GenBank/DDBJ whole genome shotgun (WGS) entry which is preliminary data.</text>
</comment>
<evidence type="ECO:0000313" key="6">
    <source>
        <dbReference type="Proteomes" id="UP001372338"/>
    </source>
</evidence>
<dbReference type="GO" id="GO:0031418">
    <property type="term" value="F:L-ascorbic acid binding"/>
    <property type="evidence" value="ECO:0007669"/>
    <property type="project" value="UniProtKB-KW"/>
</dbReference>
<dbReference type="InterPro" id="IPR050295">
    <property type="entry name" value="Plant_2OG-oxidoreductases"/>
</dbReference>
<evidence type="ECO:0000313" key="5">
    <source>
        <dbReference type="EMBL" id="KAK7258600.1"/>
    </source>
</evidence>
<dbReference type="InterPro" id="IPR027443">
    <property type="entry name" value="IPNS-like_sf"/>
</dbReference>
<dbReference type="PANTHER" id="PTHR47991">
    <property type="entry name" value="OXOGLUTARATE/IRON-DEPENDENT DIOXYGENASE"/>
    <property type="match status" value="1"/>
</dbReference>
<keyword evidence="2" id="KW-0847">Vitamin C</keyword>
<evidence type="ECO:0000256" key="2">
    <source>
        <dbReference type="ARBA" id="ARBA00022896"/>
    </source>
</evidence>
<evidence type="ECO:0000256" key="3">
    <source>
        <dbReference type="ARBA" id="ARBA00023004"/>
    </source>
</evidence>
<keyword evidence="3" id="KW-0408">Iron</keyword>
<reference evidence="5 6" key="1">
    <citation type="submission" date="2024-01" db="EMBL/GenBank/DDBJ databases">
        <title>The genomes of 5 underutilized Papilionoideae crops provide insights into root nodulation and disease resistanc.</title>
        <authorList>
            <person name="Yuan L."/>
        </authorList>
    </citation>
    <scope>NUCLEOTIDE SEQUENCE [LARGE SCALE GENOMIC DNA]</scope>
    <source>
        <strain evidence="5">ZHUSHIDOU_FW_LH</strain>
        <tissue evidence="5">Leaf</tissue>
    </source>
</reference>
<evidence type="ECO:0000259" key="4">
    <source>
        <dbReference type="Pfam" id="PF03171"/>
    </source>
</evidence>
<accession>A0AAN9EPF0</accession>
<dbReference type="AlphaFoldDB" id="A0AAN9EPF0"/>
<dbReference type="EMBL" id="JAYWIO010000005">
    <property type="protein sequence ID" value="KAK7258600.1"/>
    <property type="molecule type" value="Genomic_DNA"/>
</dbReference>
<dbReference type="GO" id="GO:0046872">
    <property type="term" value="F:metal ion binding"/>
    <property type="evidence" value="ECO:0007669"/>
    <property type="project" value="UniProtKB-KW"/>
</dbReference>
<keyword evidence="1" id="KW-0479">Metal-binding</keyword>
<evidence type="ECO:0000256" key="1">
    <source>
        <dbReference type="ARBA" id="ARBA00022723"/>
    </source>
</evidence>
<organism evidence="5 6">
    <name type="scientific">Crotalaria pallida</name>
    <name type="common">Smooth rattlebox</name>
    <name type="synonym">Crotalaria striata</name>
    <dbReference type="NCBI Taxonomy" id="3830"/>
    <lineage>
        <taxon>Eukaryota</taxon>
        <taxon>Viridiplantae</taxon>
        <taxon>Streptophyta</taxon>
        <taxon>Embryophyta</taxon>
        <taxon>Tracheophyta</taxon>
        <taxon>Spermatophyta</taxon>
        <taxon>Magnoliopsida</taxon>
        <taxon>eudicotyledons</taxon>
        <taxon>Gunneridae</taxon>
        <taxon>Pentapetalae</taxon>
        <taxon>rosids</taxon>
        <taxon>fabids</taxon>
        <taxon>Fabales</taxon>
        <taxon>Fabaceae</taxon>
        <taxon>Papilionoideae</taxon>
        <taxon>50 kb inversion clade</taxon>
        <taxon>genistoids sensu lato</taxon>
        <taxon>core genistoids</taxon>
        <taxon>Crotalarieae</taxon>
        <taxon>Crotalaria</taxon>
    </lineage>
</organism>
<protein>
    <recommendedName>
        <fullName evidence="4">Isopenicillin N synthase-like Fe(2+) 2OG dioxygenase domain-containing protein</fullName>
    </recommendedName>
</protein>
<dbReference type="InterPro" id="IPR044861">
    <property type="entry name" value="IPNS-like_FE2OG_OXY"/>
</dbReference>
<feature type="domain" description="Isopenicillin N synthase-like Fe(2+) 2OG dioxygenase" evidence="4">
    <location>
        <begin position="2"/>
        <end position="34"/>
    </location>
</feature>
<dbReference type="Gene3D" id="2.60.120.330">
    <property type="entry name" value="B-lactam Antibiotic, Isopenicillin N Synthase, Chain"/>
    <property type="match status" value="1"/>
</dbReference>
<dbReference type="Pfam" id="PF03171">
    <property type="entry name" value="2OG-FeII_Oxy"/>
    <property type="match status" value="1"/>
</dbReference>
<sequence length="219" mass="23872">MIEIWSNGKYKSVEHRVVTNKTKVRSIHEVFVTPALDAFIEPLDHLINAQNPKLYKKIRYGDYVNKYFNRVDDCVKPPVNNNRRVGNYANNNFNSGFGDHVNNNFNRGVGNRGVGDYVNNMGVGNSGVGNSGVGGYVNDTGIGNSGVGMGIGNSGIGGYVNDMVGDYVNDMGVDNGGVDGYVNDMGVDNEGVDGYVNPYFNKGKEGRSRIERIMLAKKD</sequence>
<name>A0AAN9EPF0_CROPI</name>
<gene>
    <name evidence="5" type="ORF">RIF29_24181</name>
</gene>
<keyword evidence="6" id="KW-1185">Reference proteome</keyword>
<proteinExistence type="predicted"/>
<dbReference type="SUPFAM" id="SSF51197">
    <property type="entry name" value="Clavaminate synthase-like"/>
    <property type="match status" value="1"/>
</dbReference>
<dbReference type="Proteomes" id="UP001372338">
    <property type="component" value="Unassembled WGS sequence"/>
</dbReference>